<evidence type="ECO:0000313" key="2">
    <source>
        <dbReference type="WBParaSite" id="JU765_v2.g10047.t2"/>
    </source>
</evidence>
<name>A0AC34PUE3_9BILA</name>
<sequence length="569" mass="63010">MISKKPSDCRSCSPKQCSKPSTKNRPKSAKADLNSLKTTELLSEPNSQRWNLNALMNGSSSTNSVLISALNGSKSLQTSPSSSEVLSQKRSMDENQNIGMSGFQLEQNAVNLIKPISKDMRQSAFSVPVNFAKPITTSSLVQDEKMATTSSSSSNSSEKNQTIVSFPTIPQINILFQNANSEPQTTLTSSANQSFLQPQMTYRDSSELQIGQAQEQSISAAVHYPNPNVIPNQLLPSNASSFTQPHILLPNQNVSTQFPQIFPNLEGQMNPQFFAMPQTFQNVKTSLPLQFEQQNNLAFQKMILAQNQLPISLANMAGFDARQNQPMPVFPEQAISNFTFKSNGLPITSNVMNNSNQEIQSFLPNPGFSTQISCKPILNFMSRNNVPKANVLTRSPVNNQSMPQSTMMPNMVPPTNYAFSNFTNAFEYSKSLPQTKPNDDLCRNQQPFSCSPLIEQIPKLSVKSPGSGQMFNNLDLQAKNQLPHPEQPVSVPSVSAHSEMDNMEQNITDEEFEEEIEEDEGIDNGNDDDDEPQTKKCRIVDDTNLINSGYLDRMQYSMACLVNDVGMKQ</sequence>
<dbReference type="WBParaSite" id="JU765_v2.g10047.t2">
    <property type="protein sequence ID" value="JU765_v2.g10047.t2"/>
    <property type="gene ID" value="JU765_v2.g10047"/>
</dbReference>
<reference evidence="2" key="1">
    <citation type="submission" date="2022-11" db="UniProtKB">
        <authorList>
            <consortium name="WormBaseParasite"/>
        </authorList>
    </citation>
    <scope>IDENTIFICATION</scope>
</reference>
<proteinExistence type="predicted"/>
<accession>A0AC34PUE3</accession>
<dbReference type="Proteomes" id="UP000887576">
    <property type="component" value="Unplaced"/>
</dbReference>
<organism evidence="1 2">
    <name type="scientific">Panagrolaimus sp. JU765</name>
    <dbReference type="NCBI Taxonomy" id="591449"/>
    <lineage>
        <taxon>Eukaryota</taxon>
        <taxon>Metazoa</taxon>
        <taxon>Ecdysozoa</taxon>
        <taxon>Nematoda</taxon>
        <taxon>Chromadorea</taxon>
        <taxon>Rhabditida</taxon>
        <taxon>Tylenchina</taxon>
        <taxon>Panagrolaimomorpha</taxon>
        <taxon>Panagrolaimoidea</taxon>
        <taxon>Panagrolaimidae</taxon>
        <taxon>Panagrolaimus</taxon>
    </lineage>
</organism>
<protein>
    <submittedName>
        <fullName evidence="2">Uncharacterized protein</fullName>
    </submittedName>
</protein>
<evidence type="ECO:0000313" key="1">
    <source>
        <dbReference type="Proteomes" id="UP000887576"/>
    </source>
</evidence>